<dbReference type="PIRSF" id="PIRSF018005">
    <property type="entry name" value="UCP018005"/>
    <property type="match status" value="1"/>
</dbReference>
<dbReference type="InterPro" id="IPR035094">
    <property type="entry name" value="EgtD"/>
</dbReference>
<dbReference type="AlphaFoldDB" id="U5QSK7"/>
<dbReference type="InterPro" id="IPR051128">
    <property type="entry name" value="EgtD_Methyltrsf_superfamily"/>
</dbReference>
<dbReference type="GO" id="GO:0008168">
    <property type="term" value="F:methyltransferase activity"/>
    <property type="evidence" value="ECO:0007669"/>
    <property type="project" value="UniProtKB-KW"/>
</dbReference>
<name>U5QSK7_GLOK1</name>
<dbReference type="HOGENOM" id="CLU_049766_1_0_3"/>
<gene>
    <name evidence="4" type="ORF">GKIL_4413</name>
</gene>
<dbReference type="Gene3D" id="3.40.50.150">
    <property type="entry name" value="Vaccinia Virus protein VP39"/>
    <property type="match status" value="1"/>
</dbReference>
<evidence type="ECO:0000259" key="3">
    <source>
        <dbReference type="Pfam" id="PF10017"/>
    </source>
</evidence>
<dbReference type="EMBL" id="CP003587">
    <property type="protein sequence ID" value="AGY60659.1"/>
    <property type="molecule type" value="Genomic_DNA"/>
</dbReference>
<evidence type="ECO:0000313" key="4">
    <source>
        <dbReference type="EMBL" id="AGY60659.1"/>
    </source>
</evidence>
<dbReference type="InterPro" id="IPR029063">
    <property type="entry name" value="SAM-dependent_MTases_sf"/>
</dbReference>
<accession>U5QSK7</accession>
<proteinExistence type="predicted"/>
<evidence type="ECO:0000256" key="2">
    <source>
        <dbReference type="ARBA" id="ARBA00022679"/>
    </source>
</evidence>
<dbReference type="PANTHER" id="PTHR43397:SF1">
    <property type="entry name" value="ERGOTHIONEINE BIOSYNTHESIS PROTEIN 1"/>
    <property type="match status" value="1"/>
</dbReference>
<dbReference type="PATRIC" id="fig|1183438.3.peg.4340"/>
<dbReference type="SUPFAM" id="SSF53335">
    <property type="entry name" value="S-adenosyl-L-methionine-dependent methyltransferases"/>
    <property type="match status" value="1"/>
</dbReference>
<dbReference type="Proteomes" id="UP000017396">
    <property type="component" value="Chromosome"/>
</dbReference>
<dbReference type="OrthoDB" id="5289726at2"/>
<dbReference type="NCBIfam" id="TIGR03438">
    <property type="entry name" value="egtD_ergothio"/>
    <property type="match status" value="1"/>
</dbReference>
<keyword evidence="5" id="KW-1185">Reference proteome</keyword>
<dbReference type="eggNOG" id="COG4301">
    <property type="taxonomic scope" value="Bacteria"/>
</dbReference>
<reference evidence="4 5" key="1">
    <citation type="journal article" date="2013" name="PLoS ONE">
        <title>Cultivation and Complete Genome Sequencing of Gloeobacter kilaueensis sp. nov., from a Lava Cave in Kilauea Caldera, Hawai'i.</title>
        <authorList>
            <person name="Saw J.H."/>
            <person name="Schatz M."/>
            <person name="Brown M.V."/>
            <person name="Kunkel D.D."/>
            <person name="Foster J.S."/>
            <person name="Shick H."/>
            <person name="Christensen S."/>
            <person name="Hou S."/>
            <person name="Wan X."/>
            <person name="Donachie S.P."/>
        </authorList>
    </citation>
    <scope>NUCLEOTIDE SEQUENCE [LARGE SCALE GENOMIC DNA]</scope>
    <source>
        <strain evidence="5">JS</strain>
    </source>
</reference>
<protein>
    <recommendedName>
        <fullName evidence="3">Histidine-specific methyltransferase SAM-dependent domain-containing protein</fullName>
    </recommendedName>
</protein>
<organism evidence="4 5">
    <name type="scientific">Gloeobacter kilaueensis (strain ATCC BAA-2537 / CCAP 1431/1 / ULC 316 / JS1)</name>
    <dbReference type="NCBI Taxonomy" id="1183438"/>
    <lineage>
        <taxon>Bacteria</taxon>
        <taxon>Bacillati</taxon>
        <taxon>Cyanobacteriota</taxon>
        <taxon>Cyanophyceae</taxon>
        <taxon>Gloeobacterales</taxon>
        <taxon>Gloeobacteraceae</taxon>
        <taxon>Gloeobacter</taxon>
    </lineage>
</organism>
<dbReference type="KEGG" id="glj:GKIL_4413"/>
<keyword evidence="2" id="KW-0808">Transferase</keyword>
<dbReference type="PANTHER" id="PTHR43397">
    <property type="entry name" value="ERGOTHIONEINE BIOSYNTHESIS PROTEIN 1"/>
    <property type="match status" value="1"/>
</dbReference>
<keyword evidence="1" id="KW-0489">Methyltransferase</keyword>
<dbReference type="STRING" id="1183438.GKIL_4413"/>
<evidence type="ECO:0000256" key="1">
    <source>
        <dbReference type="ARBA" id="ARBA00022603"/>
    </source>
</evidence>
<dbReference type="InterPro" id="IPR019257">
    <property type="entry name" value="MeTrfase_dom"/>
</dbReference>
<dbReference type="Pfam" id="PF10017">
    <property type="entry name" value="Methyltransf_33"/>
    <property type="match status" value="1"/>
</dbReference>
<dbReference type="GO" id="GO:0032259">
    <property type="term" value="P:methylation"/>
    <property type="evidence" value="ECO:0007669"/>
    <property type="project" value="UniProtKB-KW"/>
</dbReference>
<dbReference type="RefSeq" id="WP_023176044.1">
    <property type="nucleotide sequence ID" value="NC_022600.1"/>
</dbReference>
<feature type="domain" description="Histidine-specific methyltransferase SAM-dependent" evidence="3">
    <location>
        <begin position="34"/>
        <end position="336"/>
    </location>
</feature>
<sequence length="338" mass="37478">MSRPQPLFPAGLGSRLRIEYLSESEQLTPAEAGADVAAGLLAVPKTLPPRYFYDDAGSLLFERICELEEYYPTRTETAILHRWAAAIAAVTGESELVELGSGSATKIRLLLDAQRVRGNRLRYLPIDVSAGILESSARTLLADYPSLGVYGLVGTFEQALAHLPARLLPGRILCFLGSTLGNLTPDDCRRFFGSVAAALKTGEYFLLGVDLHKDTATLEAAYNDRQGVTAAFNLNMLSHLNWRFGGNFDPAHFRHIALYNEAARQIEMYLQSDREQTVRLERLGIDVHFAAHEAVLTEISRKFDLPTLEADLATHQLLPVQSWCDERQYFALLLARKG</sequence>
<dbReference type="InterPro" id="IPR017804">
    <property type="entry name" value="MeTrfase_EgtD-like"/>
</dbReference>
<evidence type="ECO:0000313" key="5">
    <source>
        <dbReference type="Proteomes" id="UP000017396"/>
    </source>
</evidence>